<keyword evidence="6" id="KW-0119">Carbohydrate metabolism</keyword>
<evidence type="ECO:0000256" key="2">
    <source>
        <dbReference type="ARBA" id="ARBA00007072"/>
    </source>
</evidence>
<comment type="catalytic activity">
    <reaction evidence="1">
        <text>Endohydrolysis of (1-&gt;4)-beta-D-glucosidic linkages in cellulose, lichenin and cereal beta-D-glucans.</text>
        <dbReference type="EC" id="3.2.1.4"/>
    </reaction>
</comment>
<evidence type="ECO:0000256" key="8">
    <source>
        <dbReference type="ARBA" id="ARBA00023326"/>
    </source>
</evidence>
<dbReference type="GO" id="GO:0008810">
    <property type="term" value="F:cellulase activity"/>
    <property type="evidence" value="ECO:0007669"/>
    <property type="project" value="UniProtKB-EC"/>
</dbReference>
<keyword evidence="7" id="KW-0326">Glycosidase</keyword>
<dbReference type="EC" id="3.2.1.4" evidence="3"/>
<dbReference type="Pfam" id="PF00759">
    <property type="entry name" value="Glyco_hydro_9"/>
    <property type="match status" value="1"/>
</dbReference>
<dbReference type="InterPro" id="IPR008928">
    <property type="entry name" value="6-hairpin_glycosidase_sf"/>
</dbReference>
<gene>
    <name evidence="11" type="ORF">TDIB3V08_LOCUS6657</name>
</gene>
<name>A0A7R8VLE0_TIMDO</name>
<evidence type="ECO:0000313" key="11">
    <source>
        <dbReference type="EMBL" id="CAD7200438.1"/>
    </source>
</evidence>
<proteinExistence type="inferred from homology"/>
<evidence type="ECO:0000256" key="9">
    <source>
        <dbReference type="SAM" id="MobiDB-lite"/>
    </source>
</evidence>
<evidence type="ECO:0000259" key="10">
    <source>
        <dbReference type="Pfam" id="PF00759"/>
    </source>
</evidence>
<evidence type="ECO:0000256" key="6">
    <source>
        <dbReference type="ARBA" id="ARBA00023277"/>
    </source>
</evidence>
<evidence type="ECO:0000256" key="7">
    <source>
        <dbReference type="ARBA" id="ARBA00023295"/>
    </source>
</evidence>
<evidence type="ECO:0000256" key="4">
    <source>
        <dbReference type="ARBA" id="ARBA00022801"/>
    </source>
</evidence>
<accession>A0A7R8VLE0</accession>
<dbReference type="PANTHER" id="PTHR22298">
    <property type="entry name" value="ENDO-1,4-BETA-GLUCANASE"/>
    <property type="match status" value="1"/>
</dbReference>
<comment type="similarity">
    <text evidence="2">Belongs to the glycosyl hydrolase 9 (cellulase E) family.</text>
</comment>
<evidence type="ECO:0000256" key="3">
    <source>
        <dbReference type="ARBA" id="ARBA00012601"/>
    </source>
</evidence>
<keyword evidence="5" id="KW-0136">Cellulose degradation</keyword>
<protein>
    <recommendedName>
        <fullName evidence="3">cellulase</fullName>
        <ecNumber evidence="3">3.2.1.4</ecNumber>
    </recommendedName>
</protein>
<dbReference type="SUPFAM" id="SSF48208">
    <property type="entry name" value="Six-hairpin glycosidases"/>
    <property type="match status" value="1"/>
</dbReference>
<dbReference type="GO" id="GO:0030245">
    <property type="term" value="P:cellulose catabolic process"/>
    <property type="evidence" value="ECO:0007669"/>
    <property type="project" value="UniProtKB-KW"/>
</dbReference>
<reference evidence="11" key="1">
    <citation type="submission" date="2020-11" db="EMBL/GenBank/DDBJ databases">
        <authorList>
            <person name="Tran Van P."/>
        </authorList>
    </citation>
    <scope>NUCLEOTIDE SEQUENCE</scope>
</reference>
<dbReference type="AlphaFoldDB" id="A0A7R8VLE0"/>
<keyword evidence="4" id="KW-0378">Hydrolase</keyword>
<dbReference type="InterPro" id="IPR001701">
    <property type="entry name" value="Glyco_hydro_9"/>
</dbReference>
<sequence>MILLLLRRKTSTEPLNKIVWMVPARSKPEKIVTSRSELETDQESDQLGAVQEDRKEENGDKRWACKVLQNGSYYANKFPTELKFEDGSEFRNFTHISTDYGDELTWAAAWLYKATSESQYLDEAEHNYMKFRLKERPNEFFYNKKVAGVQTAPTKDVRGTIGVS</sequence>
<evidence type="ECO:0000256" key="1">
    <source>
        <dbReference type="ARBA" id="ARBA00000966"/>
    </source>
</evidence>
<dbReference type="Gene3D" id="1.50.10.10">
    <property type="match status" value="1"/>
</dbReference>
<organism evidence="11">
    <name type="scientific">Timema douglasi</name>
    <name type="common">Walking stick</name>
    <dbReference type="NCBI Taxonomy" id="61478"/>
    <lineage>
        <taxon>Eukaryota</taxon>
        <taxon>Metazoa</taxon>
        <taxon>Ecdysozoa</taxon>
        <taxon>Arthropoda</taxon>
        <taxon>Hexapoda</taxon>
        <taxon>Insecta</taxon>
        <taxon>Pterygota</taxon>
        <taxon>Neoptera</taxon>
        <taxon>Polyneoptera</taxon>
        <taxon>Phasmatodea</taxon>
        <taxon>Timematodea</taxon>
        <taxon>Timematoidea</taxon>
        <taxon>Timematidae</taxon>
        <taxon>Timema</taxon>
    </lineage>
</organism>
<feature type="region of interest" description="Disordered" evidence="9">
    <location>
        <begin position="31"/>
        <end position="55"/>
    </location>
</feature>
<evidence type="ECO:0000256" key="5">
    <source>
        <dbReference type="ARBA" id="ARBA00023001"/>
    </source>
</evidence>
<dbReference type="InterPro" id="IPR012341">
    <property type="entry name" value="6hp_glycosidase-like_sf"/>
</dbReference>
<dbReference type="EMBL" id="OA567493">
    <property type="protein sequence ID" value="CAD7200438.1"/>
    <property type="molecule type" value="Genomic_DNA"/>
</dbReference>
<keyword evidence="8" id="KW-0624">Polysaccharide degradation</keyword>
<feature type="domain" description="Glycoside hydrolase family 9" evidence="10">
    <location>
        <begin position="97"/>
        <end position="152"/>
    </location>
</feature>